<evidence type="ECO:0000313" key="2">
    <source>
        <dbReference type="Proteomes" id="UP000310553"/>
    </source>
</evidence>
<dbReference type="EMBL" id="CP039339">
    <property type="protein sequence ID" value="QCX49985.1"/>
    <property type="molecule type" value="Genomic_DNA"/>
</dbReference>
<name>A0AA92EDD2_RALSL</name>
<reference evidence="1 2" key="1">
    <citation type="submission" date="2019-04" db="EMBL/GenBank/DDBJ databases">
        <title>Complete Genome of UW386 and Higher Quality Genome of UW700.</title>
        <authorList>
            <person name="Jacobs J."/>
            <person name="Perez A."/>
            <person name="Steidl O."/>
            <person name="Allen C."/>
        </authorList>
    </citation>
    <scope>NUCLEOTIDE SEQUENCE [LARGE SCALE GENOMIC DNA]</scope>
    <source>
        <strain evidence="1 2">UW386</strain>
    </source>
</reference>
<protein>
    <submittedName>
        <fullName evidence="1">Uncharacterized protein</fullName>
    </submittedName>
</protein>
<sequence length="73" mass="8204">MINHGHRLPDILGYTLAQMRGFLGATVRAEAARDARLLSLIAIGTRGDARNLERTLDQFNDKATRHADFRSNR</sequence>
<gene>
    <name evidence="1" type="ORF">E7Z57_13395</name>
</gene>
<dbReference type="AlphaFoldDB" id="A0AA92EDD2"/>
<dbReference type="Proteomes" id="UP000310553">
    <property type="component" value="Chromosome"/>
</dbReference>
<organism evidence="1 2">
    <name type="scientific">Ralstonia solanacearum</name>
    <name type="common">Pseudomonas solanacearum</name>
    <dbReference type="NCBI Taxonomy" id="305"/>
    <lineage>
        <taxon>Bacteria</taxon>
        <taxon>Pseudomonadati</taxon>
        <taxon>Pseudomonadota</taxon>
        <taxon>Betaproteobacteria</taxon>
        <taxon>Burkholderiales</taxon>
        <taxon>Burkholderiaceae</taxon>
        <taxon>Ralstonia</taxon>
        <taxon>Ralstonia solanacearum species complex</taxon>
    </lineage>
</organism>
<evidence type="ECO:0000313" key="1">
    <source>
        <dbReference type="EMBL" id="QCX49985.1"/>
    </source>
</evidence>
<proteinExistence type="predicted"/>
<accession>A0AA92EDD2</accession>